<feature type="transmembrane region" description="Helical" evidence="6">
    <location>
        <begin position="667"/>
        <end position="689"/>
    </location>
</feature>
<comment type="caution">
    <text evidence="8">The sequence shown here is derived from an EMBL/GenBank/DDBJ whole genome shotgun (WGS) entry which is preliminary data.</text>
</comment>
<dbReference type="Pfam" id="PF02687">
    <property type="entry name" value="FtsX"/>
    <property type="match status" value="2"/>
</dbReference>
<keyword evidence="4 6" id="KW-1133">Transmembrane helix</keyword>
<comment type="subcellular location">
    <subcellularLocation>
        <location evidence="1">Cell membrane</location>
        <topology evidence="1">Multi-pass membrane protein</topology>
    </subcellularLocation>
</comment>
<feature type="domain" description="ABC3 transporter permease C-terminal" evidence="7">
    <location>
        <begin position="585"/>
        <end position="686"/>
    </location>
</feature>
<feature type="transmembrane region" description="Helical" evidence="6">
    <location>
        <begin position="200"/>
        <end position="225"/>
    </location>
</feature>
<evidence type="ECO:0000256" key="1">
    <source>
        <dbReference type="ARBA" id="ARBA00004651"/>
    </source>
</evidence>
<dbReference type="EMBL" id="BOPH01000027">
    <property type="protein sequence ID" value="GIJ67590.1"/>
    <property type="molecule type" value="Genomic_DNA"/>
</dbReference>
<evidence type="ECO:0000256" key="2">
    <source>
        <dbReference type="ARBA" id="ARBA00022475"/>
    </source>
</evidence>
<evidence type="ECO:0000259" key="7">
    <source>
        <dbReference type="Pfam" id="PF02687"/>
    </source>
</evidence>
<dbReference type="InterPro" id="IPR003838">
    <property type="entry name" value="ABC3_permease_C"/>
</dbReference>
<keyword evidence="5 6" id="KW-0472">Membrane</keyword>
<protein>
    <recommendedName>
        <fullName evidence="7">ABC3 transporter permease C-terminal domain-containing protein</fullName>
    </recommendedName>
</protein>
<feature type="transmembrane region" description="Helical" evidence="6">
    <location>
        <begin position="422"/>
        <end position="445"/>
    </location>
</feature>
<evidence type="ECO:0000256" key="3">
    <source>
        <dbReference type="ARBA" id="ARBA00022692"/>
    </source>
</evidence>
<feature type="transmembrane region" description="Helical" evidence="6">
    <location>
        <begin position="246"/>
        <end position="271"/>
    </location>
</feature>
<evidence type="ECO:0000256" key="4">
    <source>
        <dbReference type="ARBA" id="ARBA00022989"/>
    </source>
</evidence>
<evidence type="ECO:0000256" key="5">
    <source>
        <dbReference type="ARBA" id="ARBA00023136"/>
    </source>
</evidence>
<dbReference type="Proteomes" id="UP000635606">
    <property type="component" value="Unassembled WGS sequence"/>
</dbReference>
<accession>A0A8J3ZSJ7</accession>
<feature type="transmembrane region" description="Helical" evidence="6">
    <location>
        <begin position="303"/>
        <end position="324"/>
    </location>
</feature>
<feature type="transmembrane region" description="Helical" evidence="6">
    <location>
        <begin position="376"/>
        <end position="401"/>
    </location>
</feature>
<evidence type="ECO:0000313" key="9">
    <source>
        <dbReference type="Proteomes" id="UP000635606"/>
    </source>
</evidence>
<proteinExistence type="predicted"/>
<feature type="transmembrane region" description="Helical" evidence="6">
    <location>
        <begin position="34"/>
        <end position="56"/>
    </location>
</feature>
<dbReference type="AlphaFoldDB" id="A0A8J3ZSJ7"/>
<keyword evidence="9" id="KW-1185">Reference proteome</keyword>
<feature type="domain" description="ABC3 transporter permease C-terminal" evidence="7">
    <location>
        <begin position="205"/>
        <end position="325"/>
    </location>
</feature>
<feature type="transmembrane region" description="Helical" evidence="6">
    <location>
        <begin position="635"/>
        <end position="655"/>
    </location>
</feature>
<keyword evidence="2" id="KW-1003">Cell membrane</keyword>
<dbReference type="GO" id="GO:0005886">
    <property type="term" value="C:plasma membrane"/>
    <property type="evidence" value="ECO:0007669"/>
    <property type="project" value="UniProtKB-SubCell"/>
</dbReference>
<name>A0A8J3ZSJ7_9ACTN</name>
<feature type="transmembrane region" description="Helical" evidence="6">
    <location>
        <begin position="345"/>
        <end position="364"/>
    </location>
</feature>
<evidence type="ECO:0000313" key="8">
    <source>
        <dbReference type="EMBL" id="GIJ67590.1"/>
    </source>
</evidence>
<evidence type="ECO:0000256" key="6">
    <source>
        <dbReference type="SAM" id="Phobius"/>
    </source>
</evidence>
<gene>
    <name evidence="8" type="ORF">Voc01_025070</name>
</gene>
<reference evidence="8" key="1">
    <citation type="submission" date="2021-01" db="EMBL/GenBank/DDBJ databases">
        <title>Whole genome shotgun sequence of Virgisporangium ochraceum NBRC 16418.</title>
        <authorList>
            <person name="Komaki H."/>
            <person name="Tamura T."/>
        </authorList>
    </citation>
    <scope>NUCLEOTIDE SEQUENCE</scope>
    <source>
        <strain evidence="8">NBRC 16418</strain>
    </source>
</reference>
<organism evidence="8 9">
    <name type="scientific">Virgisporangium ochraceum</name>
    <dbReference type="NCBI Taxonomy" id="65505"/>
    <lineage>
        <taxon>Bacteria</taxon>
        <taxon>Bacillati</taxon>
        <taxon>Actinomycetota</taxon>
        <taxon>Actinomycetes</taxon>
        <taxon>Micromonosporales</taxon>
        <taxon>Micromonosporaceae</taxon>
        <taxon>Virgisporangium</taxon>
    </lineage>
</organism>
<feature type="transmembrane region" description="Helical" evidence="6">
    <location>
        <begin position="583"/>
        <end position="607"/>
    </location>
</feature>
<sequence length="701" mass="72047">MTGRGGATVRFGTVRFGTRLALAGGREAAARTGLVATGCAVGVTLLLFALAAMPAMQGRIDRLAWHRTTAASAATAPDPALWLPATDRWEGRQITRVHVAALGPRPPVPPGMTRLPAAGEVFASPALARLMRTEPAAELGDRFPGRIAGEIGPAGLTTPDELVAVVGRAPDDLRAVPGTMEIRGIEQPGAEIDLAVVLRIAILTIVILLVGPVVVFISMVTRVGAARREQRFAAIRLAGATRLQTGVLAACETAGAAVVGAVVGWLAFLAVRPVVVARVTFDADTGLHSGTPFAPADVAVPGWQVALVLLGLPVIAVLTTLVSLHRAQVTPLGVGRRTRRTPPGPLRLLLLGSGILAVAVAADLDPSSLRNALNLYSPLAVIAGLVVAGPWVCMWASRALARLSRRMPTLVAARRIAADPYSAFRAVGGVAVAVFVATVAGAAAADPPDRSVLGDGVVAVQVRGASEAALGPLLAPGAVVARAGSGGRLAVGCADLARVTRLSCPFPAVSDLDLTELGGPTGFTTPTPDLPVHTVFVPTDGSAAAQERVRTLAAVVAPSSLARVDDDRSGSDAGRLGGVESGVWLMMAFVLLVAACSLTVALVAGLMERRRPFALLRASGVRLADLRRIAMLETAVPLVLTVLVAMAVALLGAYLGDPGFTMPRPAFFASVAAAVLVALAVCLVTLPLMDRATRFDAVRYE</sequence>
<keyword evidence="3 6" id="KW-0812">Transmembrane</keyword>